<evidence type="ECO:0000256" key="7">
    <source>
        <dbReference type="SAM" id="MobiDB-lite"/>
    </source>
</evidence>
<feature type="transmembrane region" description="Helical" evidence="8">
    <location>
        <begin position="12"/>
        <end position="32"/>
    </location>
</feature>
<feature type="transmembrane region" description="Helical" evidence="8">
    <location>
        <begin position="330"/>
        <end position="351"/>
    </location>
</feature>
<dbReference type="Gene3D" id="1.20.1250.20">
    <property type="entry name" value="MFS general substrate transporter like domains"/>
    <property type="match status" value="1"/>
</dbReference>
<keyword evidence="11" id="KW-1185">Reference proteome</keyword>
<dbReference type="GO" id="GO:0015112">
    <property type="term" value="F:nitrate transmembrane transporter activity"/>
    <property type="evidence" value="ECO:0007669"/>
    <property type="project" value="InterPro"/>
</dbReference>
<evidence type="ECO:0000313" key="11">
    <source>
        <dbReference type="Proteomes" id="UP000000366"/>
    </source>
</evidence>
<feature type="transmembrane region" description="Helical" evidence="8">
    <location>
        <begin position="216"/>
        <end position="237"/>
    </location>
</feature>
<evidence type="ECO:0000256" key="8">
    <source>
        <dbReference type="SAM" id="Phobius"/>
    </source>
</evidence>
<dbReference type="InterPro" id="IPR044772">
    <property type="entry name" value="NO3_transporter"/>
</dbReference>
<feature type="transmembrane region" description="Helical" evidence="8">
    <location>
        <begin position="280"/>
        <end position="298"/>
    </location>
</feature>
<proteinExistence type="inferred from homology"/>
<keyword evidence="6 8" id="KW-0472">Membrane</keyword>
<dbReference type="InterPro" id="IPR011701">
    <property type="entry name" value="MFS"/>
</dbReference>
<gene>
    <name evidence="10" type="ordered locus">Mpe_A2315</name>
</gene>
<keyword evidence="3 8" id="KW-0812">Transmembrane</keyword>
<evidence type="ECO:0000256" key="4">
    <source>
        <dbReference type="ARBA" id="ARBA00022989"/>
    </source>
</evidence>
<reference evidence="10 11" key="1">
    <citation type="journal article" date="2007" name="J. Bacteriol.">
        <title>Whole-genome analysis of the methyl tert-butyl ether-degrading beta-proteobacterium Methylibium petroleiphilum PM1.</title>
        <authorList>
            <person name="Kane S.R."/>
            <person name="Chakicherla A.Y."/>
            <person name="Chain P.S.G."/>
            <person name="Schmidt R."/>
            <person name="Shin M.W."/>
            <person name="Legler T.C."/>
            <person name="Scow K.M."/>
            <person name="Larimer F.W."/>
            <person name="Lucas S.M."/>
            <person name="Richardson P.M."/>
            <person name="Hristova K.R."/>
        </authorList>
    </citation>
    <scope>NUCLEOTIDE SEQUENCE [LARGE SCALE GENOMIC DNA]</scope>
    <source>
        <strain evidence="11">ATCC BAA-1232 / LMG 22953 / PM1</strain>
    </source>
</reference>
<evidence type="ECO:0000256" key="3">
    <source>
        <dbReference type="ARBA" id="ARBA00022692"/>
    </source>
</evidence>
<dbReference type="KEGG" id="mpt:Mpe_A2315"/>
<dbReference type="Proteomes" id="UP000000366">
    <property type="component" value="Chromosome"/>
</dbReference>
<dbReference type="PANTHER" id="PTHR23515">
    <property type="entry name" value="HIGH-AFFINITY NITRATE TRANSPORTER 2.3"/>
    <property type="match status" value="1"/>
</dbReference>
<dbReference type="HOGENOM" id="CLU_001265_14_1_4"/>
<organism evidence="10 11">
    <name type="scientific">Methylibium petroleiphilum (strain ATCC BAA-1232 / LMG 22953 / PM1)</name>
    <dbReference type="NCBI Taxonomy" id="420662"/>
    <lineage>
        <taxon>Bacteria</taxon>
        <taxon>Pseudomonadati</taxon>
        <taxon>Pseudomonadota</taxon>
        <taxon>Betaproteobacteria</taxon>
        <taxon>Burkholderiales</taxon>
        <taxon>Sphaerotilaceae</taxon>
        <taxon>Methylibium</taxon>
    </lineage>
</organism>
<feature type="transmembrane region" description="Helical" evidence="8">
    <location>
        <begin position="304"/>
        <end position="323"/>
    </location>
</feature>
<dbReference type="InterPro" id="IPR020846">
    <property type="entry name" value="MFS_dom"/>
</dbReference>
<evidence type="ECO:0000313" key="10">
    <source>
        <dbReference type="EMBL" id="ABM95271.1"/>
    </source>
</evidence>
<keyword evidence="4 8" id="KW-1133">Transmembrane helix</keyword>
<keyword evidence="5" id="KW-0534">Nitrate assimilation</keyword>
<dbReference type="SUPFAM" id="SSF103473">
    <property type="entry name" value="MFS general substrate transporter"/>
    <property type="match status" value="1"/>
</dbReference>
<feature type="transmembrane region" description="Helical" evidence="8">
    <location>
        <begin position="138"/>
        <end position="157"/>
    </location>
</feature>
<dbReference type="InterPro" id="IPR036259">
    <property type="entry name" value="MFS_trans_sf"/>
</dbReference>
<feature type="transmembrane region" description="Helical" evidence="8">
    <location>
        <begin position="81"/>
        <end position="100"/>
    </location>
</feature>
<evidence type="ECO:0000259" key="9">
    <source>
        <dbReference type="PROSITE" id="PS50850"/>
    </source>
</evidence>
<feature type="region of interest" description="Disordered" evidence="7">
    <location>
        <begin position="398"/>
        <end position="418"/>
    </location>
</feature>
<evidence type="ECO:0000256" key="5">
    <source>
        <dbReference type="ARBA" id="ARBA00023063"/>
    </source>
</evidence>
<dbReference type="STRING" id="420662.Mpe_A2315"/>
<dbReference type="CDD" id="cd17341">
    <property type="entry name" value="MFS_NRT2_like"/>
    <property type="match status" value="1"/>
</dbReference>
<evidence type="ECO:0000256" key="6">
    <source>
        <dbReference type="ARBA" id="ARBA00023136"/>
    </source>
</evidence>
<feature type="transmembrane region" description="Helical" evidence="8">
    <location>
        <begin position="363"/>
        <end position="382"/>
    </location>
</feature>
<dbReference type="eggNOG" id="COG2223">
    <property type="taxonomic scope" value="Bacteria"/>
</dbReference>
<accession>A2SI82</accession>
<sequence length="418" mass="44501">MADFKTFVRSGHWPTLLASFLYFDFCFAIWVLNGAMAPFISESFQLTAAQKGFMVSVPILAGALMRFPLGVLSQYIGRKNAAMVEMGLIVAALGYGYGYVDSYDGVLAMGVLLGIAGASFGVALSLGSGWFPPQHKGLAMGIAGAGNSGTVLAVLFAPPLAAKFGWSTVYGLAACTMLLPMLVMWFAAKEPPDREHQTLREHVACLFEKDGWAFSLIYIITFGGFIGLASFLPTYFYDQFHVTKIEAGQLTMLATLMGSAVRVLGGYISDRIGGINTLSGVLMIVIVTLVMCGFAGGSVAVTTLLFMLCFAALGAGNGALFQLVPLRWPLTTAVAGSMIGEVGALGGGFLPNAMGQSKQLAGTYLWGFVAFAVLALVMLVMLRRVQIRWTRTWAEKGGRARPMTAPTDYGAASRTAQR</sequence>
<evidence type="ECO:0000256" key="1">
    <source>
        <dbReference type="ARBA" id="ARBA00004141"/>
    </source>
</evidence>
<comment type="subcellular location">
    <subcellularLocation>
        <location evidence="1">Membrane</location>
        <topology evidence="1">Multi-pass membrane protein</topology>
    </subcellularLocation>
</comment>
<protein>
    <submittedName>
        <fullName evidence="10">Nitrate transporter</fullName>
    </submittedName>
</protein>
<dbReference type="GO" id="GO:0016020">
    <property type="term" value="C:membrane"/>
    <property type="evidence" value="ECO:0007669"/>
    <property type="project" value="UniProtKB-SubCell"/>
</dbReference>
<dbReference type="EMBL" id="CP000555">
    <property type="protein sequence ID" value="ABM95271.1"/>
    <property type="molecule type" value="Genomic_DNA"/>
</dbReference>
<evidence type="ECO:0000256" key="2">
    <source>
        <dbReference type="ARBA" id="ARBA00008432"/>
    </source>
</evidence>
<feature type="domain" description="Major facilitator superfamily (MFS) profile" evidence="9">
    <location>
        <begin position="14"/>
        <end position="390"/>
    </location>
</feature>
<dbReference type="GO" id="GO:0042128">
    <property type="term" value="P:nitrate assimilation"/>
    <property type="evidence" value="ECO:0007669"/>
    <property type="project" value="UniProtKB-KW"/>
</dbReference>
<dbReference type="RefSeq" id="WP_011829908.1">
    <property type="nucleotide sequence ID" value="NC_008825.1"/>
</dbReference>
<feature type="transmembrane region" description="Helical" evidence="8">
    <location>
        <begin position="169"/>
        <end position="188"/>
    </location>
</feature>
<dbReference type="Pfam" id="PF07690">
    <property type="entry name" value="MFS_1"/>
    <property type="match status" value="1"/>
</dbReference>
<feature type="transmembrane region" description="Helical" evidence="8">
    <location>
        <begin position="106"/>
        <end position="126"/>
    </location>
</feature>
<dbReference type="AlphaFoldDB" id="A2SI82"/>
<comment type="similarity">
    <text evidence="2">Belongs to the major facilitator superfamily. Nitrate/nitrite porter (TC 2.A.1.8) family.</text>
</comment>
<dbReference type="PROSITE" id="PS50850">
    <property type="entry name" value="MFS"/>
    <property type="match status" value="1"/>
</dbReference>
<feature type="transmembrane region" description="Helical" evidence="8">
    <location>
        <begin position="52"/>
        <end position="69"/>
    </location>
</feature>
<name>A2SI82_METPP</name>